<dbReference type="PANTHER" id="PTHR45725:SF1">
    <property type="entry name" value="DISHEVELLED ASSOCIATED ACTIVATOR OF MORPHOGENESIS, ISOFORM D"/>
    <property type="match status" value="1"/>
</dbReference>
<feature type="compositionally biased region" description="Pro residues" evidence="1">
    <location>
        <begin position="298"/>
        <end position="310"/>
    </location>
</feature>
<sequence length="968" mass="105202">MQKEELERMKDVLHDFMDYMEDPYGTVDALGANCYNTGWNDIDQDDIYYKEQTVADVVRCRLLTRALWFANGDNTQHKNANGGSAHMSADEERLRCDVVNAFGYILHHKYCAHKTAWTRGIKYAWKTVKSMGDPGGIKGADRGPVIDARCTECGYDIKNPVVRVVNGHMAQLLIHEGNLMHKIGQLERTAHCAMQWKDYKSGPGRTDGNGNVDWKNIPEVTKTEKEIVQKTQAAIQEVTAKIDEEIEKKKSEQDKGKDTNTTPAEAKKKNEDGKKSTDASTKDQSTEKAQLPAAPVLPARPPPPAPPPGQQTPKDSRDSSSRKYHVSGDTSTCGIHTHSETKEVNGSTATITITTVNSPSTGCSGSGTSGNDPSAVRTTTSQDPSVVTAAPAPGPVPPAETESAPAPQPHPTNSAPASPRQIPGNAAGQDDTEPAKTVAATPASPPSSGTALTTTSSGGGGGKAGSALDGAHGTQAVDGGNHDPSPLNPPPPKPNPNPNQSGSSGSFSDADLANGVSGGNGQAGAAGGAPGRAGAGGSSGGGGRGGERGSGTEVGTPSVPPGLRWEDVIPYTLALIPAVVGIGVIAFVLWKYFTHLAPRRRTYRTVRDVPSPPLDEEILQHLQRGELPPPDYGYTVVRDRPPASTSARARPPRVHKRTIIELHLEVLHECEVAAWENVKDDYLHILVEEFMAGHNTCTSSSNVCTRDDGLATQDSTTNADSPTRDTPSDSEQTDPCRPHNPDPWSCMEIIQLATDPCAPHDDDRWSCMETIQLDHAQHRPSDNGDATSACTQWINWIDHHKHLLHECMTQPWFNALKTEWKQYLREHMAADANNGQRALGERFNIPSAVMKKDAWKKWLDQQHRNMRMYNALEWFPRLLHNVQEHTESHKGAVPVVGKDLEVEKAMGPADIRRVRDVPRSQLHQQPHMKTVLTAKIWILILALVIEHCEVDSRLQQTELYVDHLLQNC</sequence>
<gene>
    <name evidence="4" type="ORF">AK88_04942</name>
</gene>
<evidence type="ECO:0000259" key="3">
    <source>
        <dbReference type="Pfam" id="PF12879"/>
    </source>
</evidence>
<name>A0A0D9QEM2_PLAFR</name>
<feature type="region of interest" description="Disordered" evidence="1">
    <location>
        <begin position="701"/>
        <end position="740"/>
    </location>
</feature>
<feature type="compositionally biased region" description="Low complexity" evidence="1">
    <location>
        <begin position="435"/>
        <end position="456"/>
    </location>
</feature>
<accession>A0A0D9QEM2</accession>
<feature type="compositionally biased region" description="Basic and acidic residues" evidence="1">
    <location>
        <begin position="248"/>
        <end position="258"/>
    </location>
</feature>
<dbReference type="Pfam" id="PF12879">
    <property type="entry name" value="SICA_C"/>
    <property type="match status" value="1"/>
</dbReference>
<dbReference type="InterPro" id="IPR024288">
    <property type="entry name" value="SICA_C"/>
</dbReference>
<keyword evidence="2" id="KW-1133">Transmembrane helix</keyword>
<dbReference type="OrthoDB" id="375150at2759"/>
<feature type="domain" description="Schizont-infected cell agglutination C-terminal" evidence="3">
    <location>
        <begin position="591"/>
        <end position="693"/>
    </location>
</feature>
<dbReference type="RefSeq" id="XP_012337969.1">
    <property type="nucleotide sequence ID" value="XM_012482546.1"/>
</dbReference>
<evidence type="ECO:0000313" key="4">
    <source>
        <dbReference type="EMBL" id="KJP85439.1"/>
    </source>
</evidence>
<dbReference type="Proteomes" id="UP000054561">
    <property type="component" value="Unassembled WGS sequence"/>
</dbReference>
<keyword evidence="2" id="KW-0812">Transmembrane</keyword>
<evidence type="ECO:0000313" key="5">
    <source>
        <dbReference type="Proteomes" id="UP000054561"/>
    </source>
</evidence>
<protein>
    <recommendedName>
        <fullName evidence="3">Schizont-infected cell agglutination C-terminal domain-containing protein</fullName>
    </recommendedName>
</protein>
<dbReference type="InterPro" id="IPR051425">
    <property type="entry name" value="Formin_Homology"/>
</dbReference>
<feature type="compositionally biased region" description="Basic and acidic residues" evidence="1">
    <location>
        <begin position="265"/>
        <end position="286"/>
    </location>
</feature>
<dbReference type="EMBL" id="KQ001726">
    <property type="protein sequence ID" value="KJP85439.1"/>
    <property type="molecule type" value="Genomic_DNA"/>
</dbReference>
<feature type="compositionally biased region" description="Pro residues" evidence="1">
    <location>
        <begin position="486"/>
        <end position="497"/>
    </location>
</feature>
<organism evidence="4 5">
    <name type="scientific">Plasmodium fragile</name>
    <dbReference type="NCBI Taxonomy" id="5857"/>
    <lineage>
        <taxon>Eukaryota</taxon>
        <taxon>Sar</taxon>
        <taxon>Alveolata</taxon>
        <taxon>Apicomplexa</taxon>
        <taxon>Aconoidasida</taxon>
        <taxon>Haemosporida</taxon>
        <taxon>Plasmodiidae</taxon>
        <taxon>Plasmodium</taxon>
        <taxon>Plasmodium (Plasmodium)</taxon>
    </lineage>
</organism>
<dbReference type="AlphaFoldDB" id="A0A0D9QEM2"/>
<feature type="compositionally biased region" description="Gly residues" evidence="1">
    <location>
        <begin position="516"/>
        <end position="544"/>
    </location>
</feature>
<reference evidence="4 5" key="1">
    <citation type="submission" date="2014-03" db="EMBL/GenBank/DDBJ databases">
        <title>The Genome Sequence of Plasmodium fragile nilgiri.</title>
        <authorList>
            <consortium name="The Broad Institute Genomics Platform"/>
            <consortium name="The Broad Institute Genome Sequencing Center for Infectious Disease"/>
            <person name="Neafsey D."/>
            <person name="Duraisingh M."/>
            <person name="Young S.K."/>
            <person name="Zeng Q."/>
            <person name="Gargeya S."/>
            <person name="Abouelleil A."/>
            <person name="Alvarado L."/>
            <person name="Chapman S.B."/>
            <person name="Gainer-Dewar J."/>
            <person name="Goldberg J."/>
            <person name="Griggs A."/>
            <person name="Gujja S."/>
            <person name="Hansen M."/>
            <person name="Howarth C."/>
            <person name="Imamovic A."/>
            <person name="Larimer J."/>
            <person name="Pearson M."/>
            <person name="Poon T.W."/>
            <person name="Priest M."/>
            <person name="Roberts A."/>
            <person name="Saif S."/>
            <person name="Shea T."/>
            <person name="Sykes S."/>
            <person name="Wortman J."/>
            <person name="Nusbaum C."/>
            <person name="Birren B."/>
        </authorList>
    </citation>
    <scope>NUCLEOTIDE SEQUENCE [LARGE SCALE GENOMIC DNA]</scope>
    <source>
        <strain evidence="5">nilgiri</strain>
    </source>
</reference>
<feature type="compositionally biased region" description="Polar residues" evidence="1">
    <location>
        <begin position="712"/>
        <end position="721"/>
    </location>
</feature>
<evidence type="ECO:0000256" key="2">
    <source>
        <dbReference type="SAM" id="Phobius"/>
    </source>
</evidence>
<feature type="region of interest" description="Disordered" evidence="1">
    <location>
        <begin position="248"/>
        <end position="563"/>
    </location>
</feature>
<dbReference type="GeneID" id="24270256"/>
<proteinExistence type="predicted"/>
<dbReference type="VEuPathDB" id="PlasmoDB:AK88_04942"/>
<keyword evidence="5" id="KW-1185">Reference proteome</keyword>
<dbReference type="PANTHER" id="PTHR45725">
    <property type="entry name" value="FORMIN HOMOLOGY 2 FAMILY MEMBER"/>
    <property type="match status" value="1"/>
</dbReference>
<feature type="transmembrane region" description="Helical" evidence="2">
    <location>
        <begin position="568"/>
        <end position="590"/>
    </location>
</feature>
<feature type="compositionally biased region" description="Polar residues" evidence="1">
    <location>
        <begin position="344"/>
        <end position="359"/>
    </location>
</feature>
<keyword evidence="2" id="KW-0472">Membrane</keyword>
<evidence type="ECO:0000256" key="1">
    <source>
        <dbReference type="SAM" id="MobiDB-lite"/>
    </source>
</evidence>